<dbReference type="GO" id="GO:0015628">
    <property type="term" value="P:protein secretion by the type II secretion system"/>
    <property type="evidence" value="ECO:0007669"/>
    <property type="project" value="InterPro"/>
</dbReference>
<dbReference type="InterPro" id="IPR010054">
    <property type="entry name" value="Type2_sec_GspG"/>
</dbReference>
<feature type="domain" description="Type II secretion system protein GspG C-terminal" evidence="2">
    <location>
        <begin position="19"/>
        <end position="124"/>
    </location>
</feature>
<dbReference type="NCBIfam" id="TIGR01710">
    <property type="entry name" value="typeII_sec_gspG"/>
    <property type="match status" value="1"/>
</dbReference>
<sequence>MLVVLAIIGLLAGLVGPAVLNQLGGAKSKTAAVQIKDFEQSLEMFKLDVGRFPTTDEGLEALVNKPSSATGWNGPYLKSGVPQDPWKRAYGYRYPGQKGEMDIFSLGQDGAPGGDGENADVGNWK</sequence>
<evidence type="ECO:0000313" key="3">
    <source>
        <dbReference type="EMBL" id="RVU30498.1"/>
    </source>
</evidence>
<evidence type="ECO:0000256" key="1">
    <source>
        <dbReference type="SAM" id="MobiDB-lite"/>
    </source>
</evidence>
<dbReference type="InterPro" id="IPR013545">
    <property type="entry name" value="T2SS_protein-GspG_C"/>
</dbReference>
<comment type="caution">
    <text evidence="3">The sequence shown here is derived from an EMBL/GenBank/DDBJ whole genome shotgun (WGS) entry which is preliminary data.</text>
</comment>
<dbReference type="Pfam" id="PF08334">
    <property type="entry name" value="T2SSG"/>
    <property type="match status" value="1"/>
</dbReference>
<dbReference type="Gene3D" id="3.30.700.10">
    <property type="entry name" value="Glycoprotein, Type 4 Pilin"/>
    <property type="match status" value="1"/>
</dbReference>
<reference evidence="3 4" key="1">
    <citation type="submission" date="2019-01" db="EMBL/GenBank/DDBJ databases">
        <authorList>
            <person name="Chen W.-M."/>
        </authorList>
    </citation>
    <scope>NUCLEOTIDE SEQUENCE [LARGE SCALE GENOMIC DNA]</scope>
    <source>
        <strain evidence="3 4">HPM-16</strain>
    </source>
</reference>
<evidence type="ECO:0000313" key="4">
    <source>
        <dbReference type="Proteomes" id="UP000282818"/>
    </source>
</evidence>
<protein>
    <submittedName>
        <fullName evidence="3">Type II secretion system protein GspG</fullName>
    </submittedName>
</protein>
<organism evidence="3 4">
    <name type="scientific">Neptunomonas marina</name>
    <dbReference type="NCBI Taxonomy" id="1815562"/>
    <lineage>
        <taxon>Bacteria</taxon>
        <taxon>Pseudomonadati</taxon>
        <taxon>Pseudomonadota</taxon>
        <taxon>Gammaproteobacteria</taxon>
        <taxon>Oceanospirillales</taxon>
        <taxon>Oceanospirillaceae</taxon>
        <taxon>Neptunomonas</taxon>
    </lineage>
</organism>
<gene>
    <name evidence="3" type="primary">gspG</name>
    <name evidence="3" type="ORF">EOE65_11710</name>
</gene>
<evidence type="ECO:0000259" key="2">
    <source>
        <dbReference type="Pfam" id="PF08334"/>
    </source>
</evidence>
<dbReference type="AlphaFoldDB" id="A0A437Q7P3"/>
<dbReference type="InterPro" id="IPR045584">
    <property type="entry name" value="Pilin-like"/>
</dbReference>
<dbReference type="EMBL" id="SACQ01000005">
    <property type="protein sequence ID" value="RVU30498.1"/>
    <property type="molecule type" value="Genomic_DNA"/>
</dbReference>
<name>A0A437Q7P3_9GAMM</name>
<accession>A0A437Q7P3</accession>
<dbReference type="SUPFAM" id="SSF54523">
    <property type="entry name" value="Pili subunits"/>
    <property type="match status" value="1"/>
</dbReference>
<proteinExistence type="predicted"/>
<dbReference type="Proteomes" id="UP000282818">
    <property type="component" value="Unassembled WGS sequence"/>
</dbReference>
<keyword evidence="4" id="KW-1185">Reference proteome</keyword>
<dbReference type="GO" id="GO:0015627">
    <property type="term" value="C:type II protein secretion system complex"/>
    <property type="evidence" value="ECO:0007669"/>
    <property type="project" value="InterPro"/>
</dbReference>
<feature type="region of interest" description="Disordered" evidence="1">
    <location>
        <begin position="103"/>
        <end position="125"/>
    </location>
</feature>